<keyword evidence="3" id="KW-1185">Reference proteome</keyword>
<evidence type="ECO:0000313" key="3">
    <source>
        <dbReference type="Proteomes" id="UP000324222"/>
    </source>
</evidence>
<organism evidence="2 3">
    <name type="scientific">Portunus trituberculatus</name>
    <name type="common">Swimming crab</name>
    <name type="synonym">Neptunus trituberculatus</name>
    <dbReference type="NCBI Taxonomy" id="210409"/>
    <lineage>
        <taxon>Eukaryota</taxon>
        <taxon>Metazoa</taxon>
        <taxon>Ecdysozoa</taxon>
        <taxon>Arthropoda</taxon>
        <taxon>Crustacea</taxon>
        <taxon>Multicrustacea</taxon>
        <taxon>Malacostraca</taxon>
        <taxon>Eumalacostraca</taxon>
        <taxon>Eucarida</taxon>
        <taxon>Decapoda</taxon>
        <taxon>Pleocyemata</taxon>
        <taxon>Brachyura</taxon>
        <taxon>Eubrachyura</taxon>
        <taxon>Portunoidea</taxon>
        <taxon>Portunidae</taxon>
        <taxon>Portuninae</taxon>
        <taxon>Portunus</taxon>
    </lineage>
</organism>
<sequence length="83" mass="9298">MLEYADTDENICACVGSKNINGIVYGAWNTQGTLEHTHTSNQARLMNEPSRSFLATYIQGPLTPIHSRARPHQESSSAYERIF</sequence>
<feature type="region of interest" description="Disordered" evidence="1">
    <location>
        <begin position="64"/>
        <end position="83"/>
    </location>
</feature>
<protein>
    <submittedName>
        <fullName evidence="2">Uncharacterized protein</fullName>
    </submittedName>
</protein>
<reference evidence="2 3" key="1">
    <citation type="submission" date="2019-05" db="EMBL/GenBank/DDBJ databases">
        <title>Another draft genome of Portunus trituberculatus and its Hox gene families provides insights of decapod evolution.</title>
        <authorList>
            <person name="Jeong J.-H."/>
            <person name="Song I."/>
            <person name="Kim S."/>
            <person name="Choi T."/>
            <person name="Kim D."/>
            <person name="Ryu S."/>
            <person name="Kim W."/>
        </authorList>
    </citation>
    <scope>NUCLEOTIDE SEQUENCE [LARGE SCALE GENOMIC DNA]</scope>
    <source>
        <tissue evidence="2">Muscle</tissue>
    </source>
</reference>
<dbReference type="EMBL" id="VSRR010124168">
    <property type="protein sequence ID" value="MPD00740.1"/>
    <property type="molecule type" value="Genomic_DNA"/>
</dbReference>
<gene>
    <name evidence="2" type="ORF">E2C01_096234</name>
</gene>
<name>A0A5B7K180_PORTR</name>
<dbReference type="Proteomes" id="UP000324222">
    <property type="component" value="Unassembled WGS sequence"/>
</dbReference>
<feature type="compositionally biased region" description="Polar residues" evidence="1">
    <location>
        <begin position="74"/>
        <end position="83"/>
    </location>
</feature>
<proteinExistence type="predicted"/>
<evidence type="ECO:0000256" key="1">
    <source>
        <dbReference type="SAM" id="MobiDB-lite"/>
    </source>
</evidence>
<accession>A0A5B7K180</accession>
<comment type="caution">
    <text evidence="2">The sequence shown here is derived from an EMBL/GenBank/DDBJ whole genome shotgun (WGS) entry which is preliminary data.</text>
</comment>
<dbReference type="AlphaFoldDB" id="A0A5B7K180"/>
<evidence type="ECO:0000313" key="2">
    <source>
        <dbReference type="EMBL" id="MPD00740.1"/>
    </source>
</evidence>